<evidence type="ECO:0000256" key="1">
    <source>
        <dbReference type="ARBA" id="ARBA00007378"/>
    </source>
</evidence>
<name>A0ABS4TAY7_9PSEU</name>
<dbReference type="NCBIfam" id="TIGR03561">
    <property type="entry name" value="organ_hyd_perox"/>
    <property type="match status" value="1"/>
</dbReference>
<dbReference type="InterPro" id="IPR036102">
    <property type="entry name" value="OsmC/Ohrsf"/>
</dbReference>
<dbReference type="Proteomes" id="UP001519332">
    <property type="component" value="Unassembled WGS sequence"/>
</dbReference>
<accession>A0ABS4TAY7</accession>
<protein>
    <submittedName>
        <fullName evidence="2">Ohr subfamily peroxiredoxin</fullName>
    </submittedName>
</protein>
<dbReference type="InterPro" id="IPR015946">
    <property type="entry name" value="KH_dom-like_a/b"/>
</dbReference>
<proteinExistence type="inferred from homology"/>
<dbReference type="Gene3D" id="2.20.25.10">
    <property type="match status" value="1"/>
</dbReference>
<comment type="caution">
    <text evidence="2">The sequence shown here is derived from an EMBL/GenBank/DDBJ whole genome shotgun (WGS) entry which is preliminary data.</text>
</comment>
<dbReference type="PANTHER" id="PTHR33797">
    <property type="entry name" value="ORGANIC HYDROPEROXIDE RESISTANCE PROTEIN-LIKE"/>
    <property type="match status" value="1"/>
</dbReference>
<dbReference type="InterPro" id="IPR019953">
    <property type="entry name" value="OHR"/>
</dbReference>
<sequence length="141" mass="14534">MAQVLYTAEATATGKGRDGEVVSSDGVIDEKLAIPKEMGGPGGPHTNPEQLFAAGYAACFHSALQLVARQAKIELSESSITSNVSLNKGDDGGFVLSAKLVAHLPGVEQGQADQLVAQAHQVCPYSNATRGNIEVTVSATV</sequence>
<evidence type="ECO:0000313" key="3">
    <source>
        <dbReference type="Proteomes" id="UP001519332"/>
    </source>
</evidence>
<dbReference type="RefSeq" id="WP_209636403.1">
    <property type="nucleotide sequence ID" value="NZ_JAGINW010000001.1"/>
</dbReference>
<dbReference type="InterPro" id="IPR003718">
    <property type="entry name" value="OsmC/Ohr_fam"/>
</dbReference>
<dbReference type="EMBL" id="JAGINW010000001">
    <property type="protein sequence ID" value="MBP2321499.1"/>
    <property type="molecule type" value="Genomic_DNA"/>
</dbReference>
<keyword evidence="3" id="KW-1185">Reference proteome</keyword>
<dbReference type="SUPFAM" id="SSF82784">
    <property type="entry name" value="OsmC-like"/>
    <property type="match status" value="1"/>
</dbReference>
<comment type="similarity">
    <text evidence="1">Belongs to the OsmC/Ohr family.</text>
</comment>
<gene>
    <name evidence="2" type="ORF">JOF56_001884</name>
</gene>
<dbReference type="Pfam" id="PF02566">
    <property type="entry name" value="OsmC"/>
    <property type="match status" value="1"/>
</dbReference>
<dbReference type="Gene3D" id="3.30.300.20">
    <property type="match status" value="1"/>
</dbReference>
<organism evidence="2 3">
    <name type="scientific">Kibdelosporangium banguiense</name>
    <dbReference type="NCBI Taxonomy" id="1365924"/>
    <lineage>
        <taxon>Bacteria</taxon>
        <taxon>Bacillati</taxon>
        <taxon>Actinomycetota</taxon>
        <taxon>Actinomycetes</taxon>
        <taxon>Pseudonocardiales</taxon>
        <taxon>Pseudonocardiaceae</taxon>
        <taxon>Kibdelosporangium</taxon>
    </lineage>
</organism>
<evidence type="ECO:0000313" key="2">
    <source>
        <dbReference type="EMBL" id="MBP2321499.1"/>
    </source>
</evidence>
<dbReference type="PANTHER" id="PTHR33797:SF2">
    <property type="entry name" value="ORGANIC HYDROPEROXIDE RESISTANCE PROTEIN-LIKE"/>
    <property type="match status" value="1"/>
</dbReference>
<reference evidence="2 3" key="1">
    <citation type="submission" date="2021-03" db="EMBL/GenBank/DDBJ databases">
        <title>Sequencing the genomes of 1000 actinobacteria strains.</title>
        <authorList>
            <person name="Klenk H.-P."/>
        </authorList>
    </citation>
    <scope>NUCLEOTIDE SEQUENCE [LARGE SCALE GENOMIC DNA]</scope>
    <source>
        <strain evidence="2 3">DSM 46670</strain>
    </source>
</reference>